<organism evidence="2 3">
    <name type="scientific">Hymenobacter monticola</name>
    <dbReference type="NCBI Taxonomy" id="1705399"/>
    <lineage>
        <taxon>Bacteria</taxon>
        <taxon>Pseudomonadati</taxon>
        <taxon>Bacteroidota</taxon>
        <taxon>Cytophagia</taxon>
        <taxon>Cytophagales</taxon>
        <taxon>Hymenobacteraceae</taxon>
        <taxon>Hymenobacter</taxon>
    </lineage>
</organism>
<feature type="chain" id="PRO_5046288654" evidence="1">
    <location>
        <begin position="20"/>
        <end position="194"/>
    </location>
</feature>
<protein>
    <submittedName>
        <fullName evidence="2">Uncharacterized protein</fullName>
    </submittedName>
</protein>
<evidence type="ECO:0000256" key="1">
    <source>
        <dbReference type="SAM" id="SignalP"/>
    </source>
</evidence>
<accession>A0ABY4B5Y4</accession>
<sequence>MAKWALLVAFLLSGIQSRAQLWQPVKPLSADYLLWSPTRRLRPSDFQMQVRPQNNLNQSFAFFGIQLQGMNLDLLGKGANHMVQNFFQHSASYLNPVDTLHTALELRYMQTEWDIYEVASRRLRQQLRASAKRIILIGKPDPNELFRTAYDEAHKRVVQYADETKYGLFLDKQLEWERQIASELAALTDFATAK</sequence>
<dbReference type="RefSeq" id="WP_243515762.1">
    <property type="nucleotide sequence ID" value="NZ_CP094534.1"/>
</dbReference>
<gene>
    <name evidence="2" type="ORF">MTP16_02755</name>
</gene>
<keyword evidence="3" id="KW-1185">Reference proteome</keyword>
<proteinExistence type="predicted"/>
<feature type="signal peptide" evidence="1">
    <location>
        <begin position="1"/>
        <end position="19"/>
    </location>
</feature>
<evidence type="ECO:0000313" key="2">
    <source>
        <dbReference type="EMBL" id="UOE34581.1"/>
    </source>
</evidence>
<name>A0ABY4B5Y4_9BACT</name>
<dbReference type="EMBL" id="CP094534">
    <property type="protein sequence ID" value="UOE34581.1"/>
    <property type="molecule type" value="Genomic_DNA"/>
</dbReference>
<reference evidence="2 3" key="1">
    <citation type="submission" date="2022-03" db="EMBL/GenBank/DDBJ databases">
        <title>Hymenobactersp. isolated from the air.</title>
        <authorList>
            <person name="Won M."/>
            <person name="Kwon S.-W."/>
        </authorList>
    </citation>
    <scope>NUCLEOTIDE SEQUENCE [LARGE SCALE GENOMIC DNA]</scope>
    <source>
        <strain evidence="2 3">KACC 22596</strain>
    </source>
</reference>
<keyword evidence="1" id="KW-0732">Signal</keyword>
<dbReference type="Proteomes" id="UP000831390">
    <property type="component" value="Chromosome"/>
</dbReference>
<evidence type="ECO:0000313" key="3">
    <source>
        <dbReference type="Proteomes" id="UP000831390"/>
    </source>
</evidence>